<keyword evidence="8" id="KW-1185">Reference proteome</keyword>
<name>A0ABS1HVW5_9PROT</name>
<dbReference type="PRINTS" id="PR00455">
    <property type="entry name" value="HTHTETR"/>
</dbReference>
<accession>A0ABS1HVW5</accession>
<dbReference type="Proteomes" id="UP000654452">
    <property type="component" value="Unassembled WGS sequence"/>
</dbReference>
<evidence type="ECO:0000313" key="7">
    <source>
        <dbReference type="EMBL" id="MBK4718957.1"/>
    </source>
</evidence>
<dbReference type="PROSITE" id="PS50977">
    <property type="entry name" value="HTH_TETR_2"/>
    <property type="match status" value="1"/>
</dbReference>
<evidence type="ECO:0000256" key="5">
    <source>
        <dbReference type="SAM" id="MobiDB-lite"/>
    </source>
</evidence>
<feature type="DNA-binding region" description="H-T-H motif" evidence="4">
    <location>
        <begin position="51"/>
        <end position="70"/>
    </location>
</feature>
<comment type="caution">
    <text evidence="7">The sequence shown here is derived from an EMBL/GenBank/DDBJ whole genome shotgun (WGS) entry which is preliminary data.</text>
</comment>
<dbReference type="PROSITE" id="PS01081">
    <property type="entry name" value="HTH_TETR_1"/>
    <property type="match status" value="1"/>
</dbReference>
<feature type="domain" description="HTH tetR-type" evidence="6">
    <location>
        <begin position="28"/>
        <end position="88"/>
    </location>
</feature>
<reference evidence="7 8" key="1">
    <citation type="submission" date="2021-01" db="EMBL/GenBank/DDBJ databases">
        <title>Azospirillum sp. YIM DDC1 draft genome.</title>
        <authorList>
            <person name="Wang Y.-X."/>
        </authorList>
    </citation>
    <scope>NUCLEOTIDE SEQUENCE [LARGE SCALE GENOMIC DNA]</scope>
    <source>
        <strain evidence="7 8">YIM DDC1</strain>
    </source>
</reference>
<dbReference type="RefSeq" id="WP_200484921.1">
    <property type="nucleotide sequence ID" value="NZ_JAEPIV010000002.1"/>
</dbReference>
<feature type="region of interest" description="Disordered" evidence="5">
    <location>
        <begin position="1"/>
        <end position="26"/>
    </location>
</feature>
<dbReference type="Gene3D" id="1.10.357.10">
    <property type="entry name" value="Tetracycline Repressor, domain 2"/>
    <property type="match status" value="1"/>
</dbReference>
<evidence type="ECO:0000259" key="6">
    <source>
        <dbReference type="PROSITE" id="PS50977"/>
    </source>
</evidence>
<dbReference type="EMBL" id="JAEPIV010000002">
    <property type="protein sequence ID" value="MBK4718957.1"/>
    <property type="molecule type" value="Genomic_DNA"/>
</dbReference>
<sequence length="224" mass="23718">MQKSPPTPPADHRTDAPPPARGRGRPRAFDREAALTQATRLFWSKGYEATSIADLTEAMGIGSPSLYAAFGSKEALYLEAVDHYRKSYEGLVWGRFLTAGTAREAVMALLMDSASALTGCRGDIPRGCMVTLAAVGSEGHAELGAALRSARTSAVGLLTERLKRAVAEGEIPASVDLHALARFVQTVQAGMSILARDGAERAELEAVAEVAILGWDARVGRPSL</sequence>
<dbReference type="Pfam" id="PF16925">
    <property type="entry name" value="TetR_C_13"/>
    <property type="match status" value="1"/>
</dbReference>
<organism evidence="7 8">
    <name type="scientific">Azospirillum aestuarii</name>
    <dbReference type="NCBI Taxonomy" id="2802052"/>
    <lineage>
        <taxon>Bacteria</taxon>
        <taxon>Pseudomonadati</taxon>
        <taxon>Pseudomonadota</taxon>
        <taxon>Alphaproteobacteria</taxon>
        <taxon>Rhodospirillales</taxon>
        <taxon>Azospirillaceae</taxon>
        <taxon>Azospirillum</taxon>
    </lineage>
</organism>
<dbReference type="InterPro" id="IPR011075">
    <property type="entry name" value="TetR_C"/>
</dbReference>
<protein>
    <submittedName>
        <fullName evidence="7">TetR/AcrR family transcriptional regulator</fullName>
    </submittedName>
</protein>
<dbReference type="InterPro" id="IPR001647">
    <property type="entry name" value="HTH_TetR"/>
</dbReference>
<dbReference type="PANTHER" id="PTHR47506">
    <property type="entry name" value="TRANSCRIPTIONAL REGULATORY PROTEIN"/>
    <property type="match status" value="1"/>
</dbReference>
<evidence type="ECO:0000256" key="3">
    <source>
        <dbReference type="ARBA" id="ARBA00023163"/>
    </source>
</evidence>
<evidence type="ECO:0000256" key="4">
    <source>
        <dbReference type="PROSITE-ProRule" id="PRU00335"/>
    </source>
</evidence>
<dbReference type="Pfam" id="PF00440">
    <property type="entry name" value="TetR_N"/>
    <property type="match status" value="1"/>
</dbReference>
<dbReference type="InterPro" id="IPR023772">
    <property type="entry name" value="DNA-bd_HTH_TetR-type_CS"/>
</dbReference>
<keyword evidence="3" id="KW-0804">Transcription</keyword>
<keyword evidence="1" id="KW-0805">Transcription regulation</keyword>
<dbReference type="PANTHER" id="PTHR47506:SF1">
    <property type="entry name" value="HTH-TYPE TRANSCRIPTIONAL REGULATOR YJDC"/>
    <property type="match status" value="1"/>
</dbReference>
<dbReference type="InterPro" id="IPR036271">
    <property type="entry name" value="Tet_transcr_reg_TetR-rel_C_sf"/>
</dbReference>
<dbReference type="Gene3D" id="1.10.10.60">
    <property type="entry name" value="Homeodomain-like"/>
    <property type="match status" value="1"/>
</dbReference>
<keyword evidence="2 4" id="KW-0238">DNA-binding</keyword>
<gene>
    <name evidence="7" type="ORF">JJL56_08755</name>
</gene>
<dbReference type="SUPFAM" id="SSF46689">
    <property type="entry name" value="Homeodomain-like"/>
    <property type="match status" value="1"/>
</dbReference>
<evidence type="ECO:0000256" key="2">
    <source>
        <dbReference type="ARBA" id="ARBA00023125"/>
    </source>
</evidence>
<evidence type="ECO:0000313" key="8">
    <source>
        <dbReference type="Proteomes" id="UP000654452"/>
    </source>
</evidence>
<dbReference type="SUPFAM" id="SSF48498">
    <property type="entry name" value="Tetracyclin repressor-like, C-terminal domain"/>
    <property type="match status" value="1"/>
</dbReference>
<proteinExistence type="predicted"/>
<dbReference type="InterPro" id="IPR009057">
    <property type="entry name" value="Homeodomain-like_sf"/>
</dbReference>
<evidence type="ECO:0000256" key="1">
    <source>
        <dbReference type="ARBA" id="ARBA00023015"/>
    </source>
</evidence>